<dbReference type="EMBL" id="APMP01000012">
    <property type="protein sequence ID" value="ENZ81856.1"/>
    <property type="molecule type" value="Genomic_DNA"/>
</dbReference>
<dbReference type="STRING" id="1292034.OR37_02283"/>
<dbReference type="Proteomes" id="UP000013063">
    <property type="component" value="Unassembled WGS sequence"/>
</dbReference>
<dbReference type="InterPro" id="IPR018673">
    <property type="entry name" value="DUF2141"/>
</dbReference>
<reference evidence="1 2" key="1">
    <citation type="journal article" date="2013" name="Genome Announc.">
        <title>Draft Genome Sequence for Caulobacter sp. Strain OR37, a Bacterium Tolerant to Heavy Metals.</title>
        <authorList>
            <person name="Utturkar S.M."/>
            <person name="Bollmann A."/>
            <person name="Brzoska R.M."/>
            <person name="Klingeman D.M."/>
            <person name="Epstein S.E."/>
            <person name="Palumbo A.V."/>
            <person name="Brown S.D."/>
        </authorList>
    </citation>
    <scope>NUCLEOTIDE SEQUENCE [LARGE SCALE GENOMIC DNA]</scope>
    <source>
        <strain evidence="1 2">OR37</strain>
    </source>
</reference>
<dbReference type="PATRIC" id="fig|1292034.3.peg.2268"/>
<dbReference type="Pfam" id="PF09912">
    <property type="entry name" value="DUF2141"/>
    <property type="match status" value="1"/>
</dbReference>
<evidence type="ECO:0008006" key="3">
    <source>
        <dbReference type="Google" id="ProtNLM"/>
    </source>
</evidence>
<accession>R0CZH0</accession>
<dbReference type="AlphaFoldDB" id="R0CZH0"/>
<gene>
    <name evidence="1" type="ORF">OR37_02283</name>
</gene>
<sequence precursor="true">MSPARNNRDLAFYMEARSVLVGAMILAWAAVGPARSEGVAPAPITVADKDCVGRKTGTRLVVQVGALRSDAGQVVVTIFPSNPDRFLAPRGKVARLRVRTAAPMTQACFNLPGPDVYAVFAYHDANNNKDFDRGAQGVPVEGYGFSNDAVTKFAVPSFDAARFTVKPGDNVIRIKMRYPR</sequence>
<evidence type="ECO:0000313" key="2">
    <source>
        <dbReference type="Proteomes" id="UP000013063"/>
    </source>
</evidence>
<keyword evidence="2" id="KW-1185">Reference proteome</keyword>
<protein>
    <recommendedName>
        <fullName evidence="3">DUF2141 domain-containing protein</fullName>
    </recommendedName>
</protein>
<dbReference type="eggNOG" id="COG4704">
    <property type="taxonomic scope" value="Bacteria"/>
</dbReference>
<proteinExistence type="predicted"/>
<evidence type="ECO:0000313" key="1">
    <source>
        <dbReference type="EMBL" id="ENZ81856.1"/>
    </source>
</evidence>
<name>R0CZH0_CAUVI</name>
<comment type="caution">
    <text evidence="1">The sequence shown here is derived from an EMBL/GenBank/DDBJ whole genome shotgun (WGS) entry which is preliminary data.</text>
</comment>
<organism evidence="1 2">
    <name type="scientific">Caulobacter vibrioides OR37</name>
    <dbReference type="NCBI Taxonomy" id="1292034"/>
    <lineage>
        <taxon>Bacteria</taxon>
        <taxon>Pseudomonadati</taxon>
        <taxon>Pseudomonadota</taxon>
        <taxon>Alphaproteobacteria</taxon>
        <taxon>Caulobacterales</taxon>
        <taxon>Caulobacteraceae</taxon>
        <taxon>Caulobacter</taxon>
    </lineage>
</organism>